<dbReference type="SMART" id="SM00478">
    <property type="entry name" value="ENDO3c"/>
    <property type="match status" value="1"/>
</dbReference>
<evidence type="ECO:0000256" key="10">
    <source>
        <dbReference type="ARBA" id="ARBA00023125"/>
    </source>
</evidence>
<evidence type="ECO:0000256" key="7">
    <source>
        <dbReference type="ARBA" id="ARBA00022763"/>
    </source>
</evidence>
<keyword evidence="6" id="KW-0479">Metal-binding</keyword>
<dbReference type="Pfam" id="PF06029">
    <property type="entry name" value="AlkA_N"/>
    <property type="match status" value="1"/>
</dbReference>
<dbReference type="InterPro" id="IPR009057">
    <property type="entry name" value="Homeodomain-like_sf"/>
</dbReference>
<dbReference type="PANTHER" id="PTHR43003">
    <property type="entry name" value="DNA-3-METHYLADENINE GLYCOSYLASE"/>
    <property type="match status" value="1"/>
</dbReference>
<dbReference type="SUPFAM" id="SSF55945">
    <property type="entry name" value="TATA-box binding protein-like"/>
    <property type="match status" value="1"/>
</dbReference>
<dbReference type="GO" id="GO:0008168">
    <property type="term" value="F:methyltransferase activity"/>
    <property type="evidence" value="ECO:0007669"/>
    <property type="project" value="UniProtKB-KW"/>
</dbReference>
<dbReference type="GO" id="GO:0043916">
    <property type="term" value="F:DNA-7-methylguanine glycosylase activity"/>
    <property type="evidence" value="ECO:0007669"/>
    <property type="project" value="TreeGrafter"/>
</dbReference>
<dbReference type="SUPFAM" id="SSF48150">
    <property type="entry name" value="DNA-glycosylase"/>
    <property type="match status" value="1"/>
</dbReference>
<evidence type="ECO:0000256" key="4">
    <source>
        <dbReference type="ARBA" id="ARBA00022603"/>
    </source>
</evidence>
<evidence type="ECO:0000256" key="2">
    <source>
        <dbReference type="ARBA" id="ARBA00001947"/>
    </source>
</evidence>
<dbReference type="InterPro" id="IPR035451">
    <property type="entry name" value="Ada-like_dom_sf"/>
</dbReference>
<comment type="caution">
    <text evidence="15">The sequence shown here is derived from an EMBL/GenBank/DDBJ whole genome shotgun (WGS) entry which is preliminary data.</text>
</comment>
<dbReference type="GO" id="GO:0032993">
    <property type="term" value="C:protein-DNA complex"/>
    <property type="evidence" value="ECO:0007669"/>
    <property type="project" value="TreeGrafter"/>
</dbReference>
<dbReference type="GO" id="GO:0006307">
    <property type="term" value="P:DNA alkylation repair"/>
    <property type="evidence" value="ECO:0007669"/>
    <property type="project" value="TreeGrafter"/>
</dbReference>
<keyword evidence="7" id="KW-0227">DNA damage</keyword>
<dbReference type="SUPFAM" id="SSF57884">
    <property type="entry name" value="Ada DNA repair protein, N-terminal domain (N-Ada 10)"/>
    <property type="match status" value="1"/>
</dbReference>
<evidence type="ECO:0000256" key="1">
    <source>
        <dbReference type="ARBA" id="ARBA00000086"/>
    </source>
</evidence>
<evidence type="ECO:0000256" key="9">
    <source>
        <dbReference type="ARBA" id="ARBA00023015"/>
    </source>
</evidence>
<dbReference type="Gene3D" id="3.30.310.20">
    <property type="entry name" value="DNA-3-methyladenine glycosylase AlkA, N-terminal domain"/>
    <property type="match status" value="1"/>
</dbReference>
<keyword evidence="8" id="KW-0862">Zinc</keyword>
<dbReference type="InterPro" id="IPR004026">
    <property type="entry name" value="Ada_DNA_repair_Zn-bd"/>
</dbReference>
<dbReference type="GO" id="GO:0032259">
    <property type="term" value="P:methylation"/>
    <property type="evidence" value="ECO:0007669"/>
    <property type="project" value="UniProtKB-KW"/>
</dbReference>
<dbReference type="FunFam" id="3.40.10.10:FF:000001">
    <property type="entry name" value="DNA-3-methyladenine glycosylase 2"/>
    <property type="match status" value="1"/>
</dbReference>
<keyword evidence="12" id="KW-0804">Transcription</keyword>
<dbReference type="InterPro" id="IPR011257">
    <property type="entry name" value="DNA_glycosylase"/>
</dbReference>
<evidence type="ECO:0000313" key="16">
    <source>
        <dbReference type="Proteomes" id="UP000523139"/>
    </source>
</evidence>
<protein>
    <recommendedName>
        <fullName evidence="3">DNA-3-methyladenine glycosylase II</fullName>
        <ecNumber evidence="3">3.2.2.21</ecNumber>
    </recommendedName>
</protein>
<name>A0A7X8THW6_9MICC</name>
<keyword evidence="9" id="KW-0805">Transcription regulation</keyword>
<dbReference type="Gene3D" id="1.10.1670.10">
    <property type="entry name" value="Helix-hairpin-Helix base-excision DNA repair enzymes (C-terminal)"/>
    <property type="match status" value="1"/>
</dbReference>
<evidence type="ECO:0000256" key="11">
    <source>
        <dbReference type="ARBA" id="ARBA00023159"/>
    </source>
</evidence>
<sequence>MQAQAALTEDPDFTRRYRAVKSRDPRFDGQLFLAVSTTGIYCRPSCPARTPKPENVTFYTTSAAAHEAGYRACKRCLPDATPGSPEWNLRQDLAGRAMRLIREGVMNQGGVEALSTRLGYTSRHLHRILRAELGAGPLALARAQRAHTARALLSTTELSVSDVAFAAGFSSVRQFNATVREVFDCSPSQIRSRTQHLEVTAQQAPDTPLVLTLDLPVRQPFDAPGVFRFLAERAIDGVEAAELRARYLRFARTVHLPQGPGALEVTAQLVEGEWLPRLSCELSSLADVPSAVAAARRLLDLDADPLGIDSALSEDPVLQPRVSAVRGIRLPGTVEPQEYLVRAIVGQQISVSAARAHLCRLAGLLGTPYESRIAGLSRLFPSPAEILAGVPEPVSGQTPDPQRPLRLPARSVKTIRTACAALVEGQLDMHSGREPAAMREELKSMPGIGEWTAAYLSLRLLGDPDVWMTGDVALIAGAKKLGLIPDDLLKAAAHRELAETANRWSPWRSYAAMHLWAAASAQKEGPHP</sequence>
<dbReference type="PROSITE" id="PS00041">
    <property type="entry name" value="HTH_ARAC_FAMILY_1"/>
    <property type="match status" value="1"/>
</dbReference>
<dbReference type="InterPro" id="IPR023170">
    <property type="entry name" value="HhH_base_excis_C"/>
</dbReference>
<dbReference type="Pfam" id="PF12833">
    <property type="entry name" value="HTH_18"/>
    <property type="match status" value="1"/>
</dbReference>
<comment type="cofactor">
    <cofactor evidence="2">
        <name>Zn(2+)</name>
        <dbReference type="ChEBI" id="CHEBI:29105"/>
    </cofactor>
</comment>
<dbReference type="InterPro" id="IPR051912">
    <property type="entry name" value="Alkylbase_DNA_Glycosylase/TA"/>
</dbReference>
<dbReference type="PROSITE" id="PS01124">
    <property type="entry name" value="HTH_ARAC_FAMILY_2"/>
    <property type="match status" value="1"/>
</dbReference>
<dbReference type="GO" id="GO:0032131">
    <property type="term" value="F:alkylated DNA binding"/>
    <property type="evidence" value="ECO:0007669"/>
    <property type="project" value="TreeGrafter"/>
</dbReference>
<dbReference type="AlphaFoldDB" id="A0A7X8THW6"/>
<keyword evidence="13" id="KW-0234">DNA repair</keyword>
<comment type="catalytic activity">
    <reaction evidence="1">
        <text>Hydrolysis of alkylated DNA, releasing 3-methyladenine, 3-methylguanine, 7-methylguanine and 7-methyladenine.</text>
        <dbReference type="EC" id="3.2.2.21"/>
    </reaction>
</comment>
<dbReference type="EC" id="3.2.2.21" evidence="3"/>
<evidence type="ECO:0000313" key="15">
    <source>
        <dbReference type="EMBL" id="NLS08884.1"/>
    </source>
</evidence>
<dbReference type="InterPro" id="IPR018062">
    <property type="entry name" value="HTH_AraC-typ_CS"/>
</dbReference>
<dbReference type="SUPFAM" id="SSF46689">
    <property type="entry name" value="Homeodomain-like"/>
    <property type="match status" value="1"/>
</dbReference>
<dbReference type="RefSeq" id="WP_168886357.1">
    <property type="nucleotide sequence ID" value="NZ_JABAHY010000001.1"/>
</dbReference>
<keyword evidence="5" id="KW-0808">Transferase</keyword>
<evidence type="ECO:0000256" key="5">
    <source>
        <dbReference type="ARBA" id="ARBA00022679"/>
    </source>
</evidence>
<dbReference type="InterPro" id="IPR010316">
    <property type="entry name" value="AlkA_N"/>
</dbReference>
<dbReference type="InterPro" id="IPR037046">
    <property type="entry name" value="AlkA_N_sf"/>
</dbReference>
<dbReference type="GO" id="GO:0005737">
    <property type="term" value="C:cytoplasm"/>
    <property type="evidence" value="ECO:0007669"/>
    <property type="project" value="TreeGrafter"/>
</dbReference>
<keyword evidence="11" id="KW-0010">Activator</keyword>
<accession>A0A7X8THW6</accession>
<keyword evidence="4" id="KW-0489">Methyltransferase</keyword>
<dbReference type="PANTHER" id="PTHR43003:SF13">
    <property type="entry name" value="DNA-3-METHYLADENINE GLYCOSYLASE 2"/>
    <property type="match status" value="1"/>
</dbReference>
<dbReference type="InterPro" id="IPR003265">
    <property type="entry name" value="HhH-GPD_domain"/>
</dbReference>
<dbReference type="GO" id="GO:0006285">
    <property type="term" value="P:base-excision repair, AP site formation"/>
    <property type="evidence" value="ECO:0007669"/>
    <property type="project" value="TreeGrafter"/>
</dbReference>
<dbReference type="GO" id="GO:0008270">
    <property type="term" value="F:zinc ion binding"/>
    <property type="evidence" value="ECO:0007669"/>
    <property type="project" value="InterPro"/>
</dbReference>
<dbReference type="Proteomes" id="UP000523139">
    <property type="component" value="Unassembled WGS sequence"/>
</dbReference>
<dbReference type="Gene3D" id="3.40.10.10">
    <property type="entry name" value="DNA Methylphosphotriester Repair Domain"/>
    <property type="match status" value="1"/>
</dbReference>
<evidence type="ECO:0000256" key="8">
    <source>
        <dbReference type="ARBA" id="ARBA00022833"/>
    </source>
</evidence>
<evidence type="ECO:0000259" key="14">
    <source>
        <dbReference type="PROSITE" id="PS01124"/>
    </source>
</evidence>
<dbReference type="GO" id="GO:0008725">
    <property type="term" value="F:DNA-3-methyladenine glycosylase activity"/>
    <property type="evidence" value="ECO:0007669"/>
    <property type="project" value="TreeGrafter"/>
</dbReference>
<dbReference type="GO" id="GO:0043565">
    <property type="term" value="F:sequence-specific DNA binding"/>
    <property type="evidence" value="ECO:0007669"/>
    <property type="project" value="InterPro"/>
</dbReference>
<dbReference type="SMART" id="SM01009">
    <property type="entry name" value="AlkA_N"/>
    <property type="match status" value="1"/>
</dbReference>
<reference evidence="15 16" key="1">
    <citation type="submission" date="2020-04" db="EMBL/GenBank/DDBJ databases">
        <title>Nesterenkonia sp. nov., isolated from marine sediment.</title>
        <authorList>
            <person name="Zhang G."/>
        </authorList>
    </citation>
    <scope>NUCLEOTIDE SEQUENCE [LARGE SCALE GENOMIC DNA]</scope>
    <source>
        <strain evidence="15 16">MY13</strain>
    </source>
</reference>
<evidence type="ECO:0000256" key="6">
    <source>
        <dbReference type="ARBA" id="ARBA00022723"/>
    </source>
</evidence>
<dbReference type="SMART" id="SM00342">
    <property type="entry name" value="HTH_ARAC"/>
    <property type="match status" value="1"/>
</dbReference>
<organism evidence="15 16">
    <name type="scientific">Nesterenkonia sedimenti</name>
    <dbReference type="NCBI Taxonomy" id="1463632"/>
    <lineage>
        <taxon>Bacteria</taxon>
        <taxon>Bacillati</taxon>
        <taxon>Actinomycetota</taxon>
        <taxon>Actinomycetes</taxon>
        <taxon>Micrococcales</taxon>
        <taxon>Micrococcaceae</taxon>
        <taxon>Nesterenkonia</taxon>
    </lineage>
</organism>
<dbReference type="GO" id="GO:0003700">
    <property type="term" value="F:DNA-binding transcription factor activity"/>
    <property type="evidence" value="ECO:0007669"/>
    <property type="project" value="InterPro"/>
</dbReference>
<dbReference type="CDD" id="cd00056">
    <property type="entry name" value="ENDO3c"/>
    <property type="match status" value="1"/>
</dbReference>
<evidence type="ECO:0000256" key="3">
    <source>
        <dbReference type="ARBA" id="ARBA00012000"/>
    </source>
</evidence>
<dbReference type="EMBL" id="JABAHY010000001">
    <property type="protein sequence ID" value="NLS08884.1"/>
    <property type="molecule type" value="Genomic_DNA"/>
</dbReference>
<feature type="domain" description="HTH araC/xylS-type" evidence="14">
    <location>
        <begin position="95"/>
        <end position="193"/>
    </location>
</feature>
<gene>
    <name evidence="15" type="ORF">HGQ17_02475</name>
</gene>
<dbReference type="Gene3D" id="1.10.340.30">
    <property type="entry name" value="Hypothetical protein, domain 2"/>
    <property type="match status" value="1"/>
</dbReference>
<keyword evidence="16" id="KW-1185">Reference proteome</keyword>
<dbReference type="InterPro" id="IPR018060">
    <property type="entry name" value="HTH_AraC"/>
</dbReference>
<dbReference type="Gene3D" id="1.10.10.60">
    <property type="entry name" value="Homeodomain-like"/>
    <property type="match status" value="1"/>
</dbReference>
<evidence type="ECO:0000256" key="13">
    <source>
        <dbReference type="ARBA" id="ARBA00023204"/>
    </source>
</evidence>
<dbReference type="Pfam" id="PF02805">
    <property type="entry name" value="Ada_Zn_binding"/>
    <property type="match status" value="1"/>
</dbReference>
<keyword evidence="10" id="KW-0238">DNA-binding</keyword>
<proteinExistence type="predicted"/>
<evidence type="ECO:0000256" key="12">
    <source>
        <dbReference type="ARBA" id="ARBA00023163"/>
    </source>
</evidence>